<dbReference type="AlphaFoldDB" id="A0A2N3PJQ5"/>
<evidence type="ECO:0000313" key="2">
    <source>
        <dbReference type="Proteomes" id="UP000233350"/>
    </source>
</evidence>
<sequence>MDKATEKKILSYLEKKTLNKSELHQYTEQIGYMLKLGTSLRNIYGFLQEEYNIKTSYSNFHNFAKKNFNFSKHKKKLES</sequence>
<keyword evidence="2" id="KW-1185">Reference proteome</keyword>
<reference evidence="1 2" key="1">
    <citation type="submission" date="2016-07" db="EMBL/GenBank/DDBJ databases">
        <title>Detection of Helicobacter winghamensis from caecal content of red fox (Vulpes vulpes).</title>
        <authorList>
            <person name="Zanoni R.G."/>
            <person name="Florio D."/>
            <person name="Caffara M."/>
            <person name="Renzi M."/>
            <person name="Parisi A."/>
            <person name="Pasquali F."/>
            <person name="Manfreda G."/>
        </authorList>
    </citation>
    <scope>NUCLEOTIDE SEQUENCE [LARGE SCALE GENOMIC DNA]</scope>
    <source>
        <strain evidence="1 2">295_13</strain>
    </source>
</reference>
<accession>A0A2N3PJQ5</accession>
<dbReference type="RefSeq" id="WP_006802753.1">
    <property type="nucleotide sequence ID" value="NZ_CABKOI010000020.1"/>
</dbReference>
<dbReference type="GeneID" id="97290312"/>
<dbReference type="Proteomes" id="UP000233350">
    <property type="component" value="Unassembled WGS sequence"/>
</dbReference>
<evidence type="ECO:0000313" key="1">
    <source>
        <dbReference type="EMBL" id="PKT81423.1"/>
    </source>
</evidence>
<name>A0A2N3PJQ5_9HELI</name>
<gene>
    <name evidence="1" type="ORF">BCM31_07095</name>
</gene>
<organism evidence="1 2">
    <name type="scientific">Helicobacter winghamensis</name>
    <dbReference type="NCBI Taxonomy" id="157268"/>
    <lineage>
        <taxon>Bacteria</taxon>
        <taxon>Pseudomonadati</taxon>
        <taxon>Campylobacterota</taxon>
        <taxon>Epsilonproteobacteria</taxon>
        <taxon>Campylobacterales</taxon>
        <taxon>Helicobacteraceae</taxon>
        <taxon>Helicobacter</taxon>
    </lineage>
</organism>
<proteinExistence type="predicted"/>
<protein>
    <submittedName>
        <fullName evidence="1">Uncharacterized protein</fullName>
    </submittedName>
</protein>
<dbReference type="EMBL" id="MBPK01000022">
    <property type="protein sequence ID" value="PKT81423.1"/>
    <property type="molecule type" value="Genomic_DNA"/>
</dbReference>
<comment type="caution">
    <text evidence="1">The sequence shown here is derived from an EMBL/GenBank/DDBJ whole genome shotgun (WGS) entry which is preliminary data.</text>
</comment>